<dbReference type="PANTHER" id="PTHR15177">
    <property type="entry name" value="G-PROTEIN COUPLED RECEPTOR 143"/>
    <property type="match status" value="1"/>
</dbReference>
<accession>A0A5E4CP33</accession>
<protein>
    <submittedName>
        <fullName evidence="2">Uncharacterized protein</fullName>
    </submittedName>
</protein>
<dbReference type="GO" id="GO:0035240">
    <property type="term" value="F:dopamine binding"/>
    <property type="evidence" value="ECO:0007669"/>
    <property type="project" value="InterPro"/>
</dbReference>
<reference evidence="2" key="1">
    <citation type="submission" date="2019-04" db="EMBL/GenBank/DDBJ databases">
        <authorList>
            <person name="Alioto T."/>
            <person name="Alioto T."/>
        </authorList>
    </citation>
    <scope>NUCLEOTIDE SEQUENCE [LARGE SCALE GENOMIC DNA]</scope>
</reference>
<dbReference type="InterPro" id="IPR001414">
    <property type="entry name" value="GPR143"/>
</dbReference>
<keyword evidence="3" id="KW-1185">Reference proteome</keyword>
<dbReference type="AlphaFoldDB" id="A0A5E4CP33"/>
<feature type="non-terminal residue" evidence="2">
    <location>
        <position position="1"/>
    </location>
</feature>
<evidence type="ECO:0000256" key="1">
    <source>
        <dbReference type="SAM" id="MobiDB-lite"/>
    </source>
</evidence>
<dbReference type="GO" id="GO:0035643">
    <property type="term" value="F:L-DOPA receptor activity"/>
    <property type="evidence" value="ECO:0007669"/>
    <property type="project" value="TreeGrafter"/>
</dbReference>
<feature type="compositionally biased region" description="Polar residues" evidence="1">
    <location>
        <begin position="103"/>
        <end position="137"/>
    </location>
</feature>
<dbReference type="GO" id="GO:0033162">
    <property type="term" value="C:melanosome membrane"/>
    <property type="evidence" value="ECO:0007669"/>
    <property type="project" value="TreeGrafter"/>
</dbReference>
<comment type="caution">
    <text evidence="2">The sequence shown here is derived from an EMBL/GenBank/DDBJ whole genome shotgun (WGS) entry which is preliminary data.</text>
</comment>
<dbReference type="Proteomes" id="UP000335636">
    <property type="component" value="Unassembled WGS sequence"/>
</dbReference>
<dbReference type="PRINTS" id="PR00965">
    <property type="entry name" value="OCULARALBNSM"/>
</dbReference>
<dbReference type="GO" id="GO:0072545">
    <property type="term" value="F:L-tyrosine binding"/>
    <property type="evidence" value="ECO:0007669"/>
    <property type="project" value="InterPro"/>
</dbReference>
<dbReference type="GO" id="GO:0050848">
    <property type="term" value="P:regulation of calcium-mediated signaling"/>
    <property type="evidence" value="ECO:0007669"/>
    <property type="project" value="TreeGrafter"/>
</dbReference>
<dbReference type="PANTHER" id="PTHR15177:SF2">
    <property type="entry name" value="G-PROTEIN COUPLED RECEPTOR 143"/>
    <property type="match status" value="1"/>
</dbReference>
<dbReference type="GO" id="GO:0005886">
    <property type="term" value="C:plasma membrane"/>
    <property type="evidence" value="ECO:0007669"/>
    <property type="project" value="TreeGrafter"/>
</dbReference>
<evidence type="ECO:0000313" key="3">
    <source>
        <dbReference type="Proteomes" id="UP000335636"/>
    </source>
</evidence>
<name>A0A5E4CP33_MARMO</name>
<dbReference type="Pfam" id="PF02101">
    <property type="entry name" value="Ocular_alb"/>
    <property type="match status" value="1"/>
</dbReference>
<dbReference type="GO" id="GO:0072544">
    <property type="term" value="F:L-DOPA binding"/>
    <property type="evidence" value="ECO:0007669"/>
    <property type="project" value="InterPro"/>
</dbReference>
<feature type="region of interest" description="Disordered" evidence="1">
    <location>
        <begin position="100"/>
        <end position="137"/>
    </location>
</feature>
<organism evidence="2 3">
    <name type="scientific">Marmota monax</name>
    <name type="common">Woodchuck</name>
    <dbReference type="NCBI Taxonomy" id="9995"/>
    <lineage>
        <taxon>Eukaryota</taxon>
        <taxon>Metazoa</taxon>
        <taxon>Chordata</taxon>
        <taxon>Craniata</taxon>
        <taxon>Vertebrata</taxon>
        <taxon>Euteleostomi</taxon>
        <taxon>Mammalia</taxon>
        <taxon>Eutheria</taxon>
        <taxon>Euarchontoglires</taxon>
        <taxon>Glires</taxon>
        <taxon>Rodentia</taxon>
        <taxon>Sciuromorpha</taxon>
        <taxon>Sciuridae</taxon>
        <taxon>Xerinae</taxon>
        <taxon>Marmotini</taxon>
        <taxon>Marmota</taxon>
    </lineage>
</organism>
<gene>
    <name evidence="2" type="ORF">MONAX_5E043024</name>
</gene>
<dbReference type="GO" id="GO:0032438">
    <property type="term" value="P:melanosome organization"/>
    <property type="evidence" value="ECO:0007669"/>
    <property type="project" value="TreeGrafter"/>
</dbReference>
<proteinExistence type="predicted"/>
<evidence type="ECO:0000313" key="2">
    <source>
        <dbReference type="EMBL" id="VTJ83536.1"/>
    </source>
</evidence>
<sequence>AALGDAEPTTANLSLAPNQTTHLFRGILNPAQGFLLSLAFYGWTGCRMGLQSPKMVIQWESMTTSAAEVVGSCVRPENLTCRKVAPVGGHTSDEALSMLSEGNLRSTGQGRSGVAHQNSMVNPLSNTEGQRACYNSP</sequence>
<dbReference type="EMBL" id="CABDUW010001727">
    <property type="protein sequence ID" value="VTJ83536.1"/>
    <property type="molecule type" value="Genomic_DNA"/>
</dbReference>